<evidence type="ECO:0000256" key="1">
    <source>
        <dbReference type="SAM" id="MobiDB-lite"/>
    </source>
</evidence>
<gene>
    <name evidence="2" type="ORF">CcaverHIS019_0104650</name>
</gene>
<feature type="compositionally biased region" description="Polar residues" evidence="1">
    <location>
        <begin position="159"/>
        <end position="168"/>
    </location>
</feature>
<dbReference type="AlphaFoldDB" id="A0AA48I1M5"/>
<feature type="compositionally biased region" description="Polar residues" evidence="1">
    <location>
        <begin position="31"/>
        <end position="43"/>
    </location>
</feature>
<feature type="region of interest" description="Disordered" evidence="1">
    <location>
        <begin position="111"/>
        <end position="310"/>
    </location>
</feature>
<organism evidence="2 3">
    <name type="scientific">Cutaneotrichosporon cavernicola</name>
    <dbReference type="NCBI Taxonomy" id="279322"/>
    <lineage>
        <taxon>Eukaryota</taxon>
        <taxon>Fungi</taxon>
        <taxon>Dikarya</taxon>
        <taxon>Basidiomycota</taxon>
        <taxon>Agaricomycotina</taxon>
        <taxon>Tremellomycetes</taxon>
        <taxon>Trichosporonales</taxon>
        <taxon>Trichosporonaceae</taxon>
        <taxon>Cutaneotrichosporon</taxon>
    </lineage>
</organism>
<name>A0AA48I1M5_9TREE</name>
<evidence type="ECO:0000313" key="2">
    <source>
        <dbReference type="EMBL" id="BEI87747.1"/>
    </source>
</evidence>
<proteinExistence type="predicted"/>
<feature type="compositionally biased region" description="Basic and acidic residues" evidence="1">
    <location>
        <begin position="529"/>
        <end position="541"/>
    </location>
</feature>
<keyword evidence="3" id="KW-1185">Reference proteome</keyword>
<protein>
    <submittedName>
        <fullName evidence="2">Uncharacterized protein</fullName>
    </submittedName>
</protein>
<sequence length="584" mass="61309">MGNSQTKIADSDDGNDKVPACTAPVRHWEGSNYTKDSVTSKSSHVMPAPTPTPTSAHGRSMSVMPDSTPTLVLTERSGTMVHQRAASGSGSVTAVSVKADPPQRRALGLVRKISFRSRPDRATPTTRAPAPVRASSADDAELLATKDDELGTAPPPKLTISTSHSSALTRAASVGHATQPARPLRSTRRSAQIAFGTGESPAATPAKATAKEQGPSTPTRPANRTLVPRSPTIGPISPRRSSPGSPHRQSTATARRAEREWKAKLAALTAGPPSPGRSRQSNGPRPPPRRVPLSAPRSLGSTDGLSGRMAQSLSLSHLSSLDDTDLRIPFTSCPPPNALDSISEFPAIDHPGSAFTAPSTVFTGVSGMSKSASTTTISRPSKRSPGSSVVALPGVPEYERTPLSPIEQEPVSPPGPMTPAARAGRALPPFHHTHAHHSPAPSIAKSLAPSTKTFGPGPSPIPMPRPLDWTPDDRIIVSRSSVPDFARVSSPPPVPSLPPGLRLAEKTPPAPAPSCAPSPMLKQPIVPPRRSESRRIPETKPVEPVVINATPSHRLAQLRRIETNSPSSAGSRPTRQSRSRARRA</sequence>
<dbReference type="EMBL" id="AP028212">
    <property type="protein sequence ID" value="BEI87747.1"/>
    <property type="molecule type" value="Genomic_DNA"/>
</dbReference>
<feature type="compositionally biased region" description="Low complexity" evidence="1">
    <location>
        <begin position="228"/>
        <end position="250"/>
    </location>
</feature>
<dbReference type="GeneID" id="85491618"/>
<feature type="region of interest" description="Disordered" evidence="1">
    <location>
        <begin position="1"/>
        <end position="66"/>
    </location>
</feature>
<feature type="region of interest" description="Disordered" evidence="1">
    <location>
        <begin position="366"/>
        <end position="584"/>
    </location>
</feature>
<feature type="compositionally biased region" description="Polar residues" evidence="1">
    <location>
        <begin position="366"/>
        <end position="387"/>
    </location>
</feature>
<reference evidence="2" key="1">
    <citation type="journal article" date="2023" name="BMC Genomics">
        <title>Chromosome-level genome assemblies of Cutaneotrichosporon spp. (Trichosporonales, Basidiomycota) reveal imbalanced evolution between nucleotide sequences and chromosome synteny.</title>
        <authorList>
            <person name="Kobayashi Y."/>
            <person name="Kayamori A."/>
            <person name="Aoki K."/>
            <person name="Shiwa Y."/>
            <person name="Matsutani M."/>
            <person name="Fujita N."/>
            <person name="Sugita T."/>
            <person name="Iwasaki W."/>
            <person name="Tanaka N."/>
            <person name="Takashima M."/>
        </authorList>
    </citation>
    <scope>NUCLEOTIDE SEQUENCE</scope>
    <source>
        <strain evidence="2">HIS019</strain>
    </source>
</reference>
<feature type="compositionally biased region" description="Basic residues" evidence="1">
    <location>
        <begin position="575"/>
        <end position="584"/>
    </location>
</feature>
<accession>A0AA48I1M5</accession>
<evidence type="ECO:0000313" key="3">
    <source>
        <dbReference type="Proteomes" id="UP001233271"/>
    </source>
</evidence>
<dbReference type="Proteomes" id="UP001233271">
    <property type="component" value="Chromosome 1"/>
</dbReference>
<dbReference type="RefSeq" id="XP_060453013.1">
    <property type="nucleotide sequence ID" value="XM_060600622.1"/>
</dbReference>
<dbReference type="KEGG" id="ccac:CcaHIS019_0104650"/>